<dbReference type="AlphaFoldDB" id="A0A428SGK9"/>
<evidence type="ECO:0008006" key="3">
    <source>
        <dbReference type="Google" id="ProtNLM"/>
    </source>
</evidence>
<reference evidence="1 2" key="1">
    <citation type="submission" date="2017-06" db="EMBL/GenBank/DDBJ databases">
        <title>Cmopartive genomic analysis of Ambrosia Fusariam Clade fungi.</title>
        <authorList>
            <person name="Stajich J.E."/>
            <person name="Carrillo J."/>
            <person name="Kijimoto T."/>
            <person name="Eskalen A."/>
            <person name="O'Donnell K."/>
            <person name="Kasson M."/>
        </authorList>
    </citation>
    <scope>NUCLEOTIDE SEQUENCE [LARGE SCALE GENOMIC DNA]</scope>
    <source>
        <strain evidence="1 2">NRRL 20438</strain>
    </source>
</reference>
<dbReference type="PANTHER" id="PTHR35186">
    <property type="entry name" value="ANK_REP_REGION DOMAIN-CONTAINING PROTEIN"/>
    <property type="match status" value="1"/>
</dbReference>
<protein>
    <recommendedName>
        <fullName evidence="3">Prion-inhibition and propagation HeLo domain-containing protein</fullName>
    </recommendedName>
</protein>
<sequence length="585" mass="66064">MEPASVTLGVIPLVGGAIKGWKVIHKKFSIFRHYSRELQRLDKQVDRQSHFFTNEVHLLLRHALDGVDKERTIVLMLEDPNHSRWKSDELEAGMRGVLGKDYGTCMNIIDDIRSTTDGLEALFSRFDELVSQCEQGESLKDAVRRLRKRVKISYDESKFKQHIQDLRASIDDLKRLREQAHELHKSGTPEIPNQAREKRPVPGYSQFRVIRQASKALHAALMSAWSGTTISGSAIEMRHTVRLFIDTRVQEDVLRSQVRDWIDDLNMASNPDKRVCSDDGRRKRRRVRFELHTENNSSEEIVTSSSICAKIEATLDPPLIDLCSTDLCSVLHNSCGRPTSLNHVASCLGYIDSHSQNTFRHLFYESSANHGDQCSGQLALMASQDLMSMSDILSHPAEMSLSIVEQLKLARNMVSAVLKFYSTPWLQEYFSLYDLSFFWMGQDLQSCLRTLHVGAEFVQCPSPDSSMSEDKLGCTVSSGFCSAELDSAKLDHGIRNLTLWSLGTVLLQIGRWSKIAPDDVRSVRKLSSQVPSLGPKYRDLTKKCLECDFGYGDDLSKPRLQQAVYEGLVCELSNMIGSLDIGEDD</sequence>
<dbReference type="Proteomes" id="UP000288429">
    <property type="component" value="Unassembled WGS sequence"/>
</dbReference>
<dbReference type="PANTHER" id="PTHR35186:SF4">
    <property type="entry name" value="PRION-INHIBITION AND PROPAGATION HELO DOMAIN-CONTAINING PROTEIN"/>
    <property type="match status" value="1"/>
</dbReference>
<organism evidence="1 2">
    <name type="scientific">Fusarium ambrosium</name>
    <dbReference type="NCBI Taxonomy" id="131363"/>
    <lineage>
        <taxon>Eukaryota</taxon>
        <taxon>Fungi</taxon>
        <taxon>Dikarya</taxon>
        <taxon>Ascomycota</taxon>
        <taxon>Pezizomycotina</taxon>
        <taxon>Sordariomycetes</taxon>
        <taxon>Hypocreomycetidae</taxon>
        <taxon>Hypocreales</taxon>
        <taxon>Nectriaceae</taxon>
        <taxon>Fusarium</taxon>
        <taxon>Fusarium solani species complex</taxon>
    </lineage>
</organism>
<dbReference type="EMBL" id="NIZV01000462">
    <property type="protein sequence ID" value="RSL88884.1"/>
    <property type="molecule type" value="Genomic_DNA"/>
</dbReference>
<proteinExistence type="predicted"/>
<keyword evidence="2" id="KW-1185">Reference proteome</keyword>
<comment type="caution">
    <text evidence="1">The sequence shown here is derived from an EMBL/GenBank/DDBJ whole genome shotgun (WGS) entry which is preliminary data.</text>
</comment>
<gene>
    <name evidence="1" type="ORF">CDV31_015979</name>
</gene>
<evidence type="ECO:0000313" key="2">
    <source>
        <dbReference type="Proteomes" id="UP000288429"/>
    </source>
</evidence>
<accession>A0A428SGK9</accession>
<name>A0A428SGK9_9HYPO</name>
<evidence type="ECO:0000313" key="1">
    <source>
        <dbReference type="EMBL" id="RSL88884.1"/>
    </source>
</evidence>